<dbReference type="AlphaFoldDB" id="A0A846H487"/>
<protein>
    <submittedName>
        <fullName evidence="1">DUF1830 domain-containing protein</fullName>
    </submittedName>
</protein>
<comment type="caution">
    <text evidence="1">The sequence shown here is derived from an EMBL/GenBank/DDBJ whole genome shotgun (WGS) entry which is preliminary data.</text>
</comment>
<reference evidence="1 2" key="1">
    <citation type="journal article" date="2015" name="Genome Announc.">
        <title>Draft Genome Sequence of Cyanobacterium Hassallia byssoidea Strain VB512170, Isolated from Monuments in India.</title>
        <authorList>
            <person name="Singh D."/>
            <person name="Chandrababunaidu M.M."/>
            <person name="Panda A."/>
            <person name="Sen D."/>
            <person name="Bhattacharyya S."/>
            <person name="Adhikary S.P."/>
            <person name="Tripathy S."/>
        </authorList>
    </citation>
    <scope>NUCLEOTIDE SEQUENCE [LARGE SCALE GENOMIC DNA]</scope>
    <source>
        <strain evidence="1 2">VB512170</strain>
    </source>
</reference>
<evidence type="ECO:0000313" key="2">
    <source>
        <dbReference type="Proteomes" id="UP000031549"/>
    </source>
</evidence>
<evidence type="ECO:0000313" key="1">
    <source>
        <dbReference type="EMBL" id="NEU71444.1"/>
    </source>
</evidence>
<gene>
    <name evidence="1" type="ORF">PI95_002330</name>
</gene>
<dbReference type="RefSeq" id="WP_039738811.1">
    <property type="nucleotide sequence ID" value="NZ_JTCM02000003.1"/>
</dbReference>
<sequence length="90" mass="10399">MTQILDYLNIDSERQILCGYTNHTSQIQIIRISNIPNWYFERVVFPEQILLFEALPEAELEIHTSTSLADKICCTDLHLDNDLAHSFTSS</sequence>
<accession>A0A846H487</accession>
<keyword evidence="2" id="KW-1185">Reference proteome</keyword>
<dbReference type="EMBL" id="JTCM02000003">
    <property type="protein sequence ID" value="NEU71444.1"/>
    <property type="molecule type" value="Genomic_DNA"/>
</dbReference>
<dbReference type="Proteomes" id="UP000031549">
    <property type="component" value="Unassembled WGS sequence"/>
</dbReference>
<dbReference type="Pfam" id="PF08865">
    <property type="entry name" value="DUF1830"/>
    <property type="match status" value="1"/>
</dbReference>
<organism evidence="1 2">
    <name type="scientific">Hassallia byssoidea VB512170</name>
    <dbReference type="NCBI Taxonomy" id="1304833"/>
    <lineage>
        <taxon>Bacteria</taxon>
        <taxon>Bacillati</taxon>
        <taxon>Cyanobacteriota</taxon>
        <taxon>Cyanophyceae</taxon>
        <taxon>Nostocales</taxon>
        <taxon>Tolypothrichaceae</taxon>
        <taxon>Hassallia</taxon>
    </lineage>
</organism>
<proteinExistence type="predicted"/>
<dbReference type="InterPro" id="IPR014964">
    <property type="entry name" value="DUF1830"/>
</dbReference>
<name>A0A846H487_9CYAN</name>